<protein>
    <submittedName>
        <fullName evidence="1">Uncharacterized protein</fullName>
    </submittedName>
</protein>
<evidence type="ECO:0000313" key="1">
    <source>
        <dbReference type="EMBL" id="KAJ8626975.1"/>
    </source>
</evidence>
<comment type="caution">
    <text evidence="1">The sequence shown here is derived from an EMBL/GenBank/DDBJ whole genome shotgun (WGS) entry which is preliminary data.</text>
</comment>
<dbReference type="Proteomes" id="UP001234297">
    <property type="component" value="Chromosome 6"/>
</dbReference>
<gene>
    <name evidence="1" type="ORF">MRB53_020282</name>
</gene>
<reference evidence="1 2" key="1">
    <citation type="journal article" date="2022" name="Hortic Res">
        <title>A haplotype resolved chromosomal level avocado genome allows analysis of novel avocado genes.</title>
        <authorList>
            <person name="Nath O."/>
            <person name="Fletcher S.J."/>
            <person name="Hayward A."/>
            <person name="Shaw L.M."/>
            <person name="Masouleh A.K."/>
            <person name="Furtado A."/>
            <person name="Henry R.J."/>
            <person name="Mitter N."/>
        </authorList>
    </citation>
    <scope>NUCLEOTIDE SEQUENCE [LARGE SCALE GENOMIC DNA]</scope>
    <source>
        <strain evidence="2">cv. Hass</strain>
    </source>
</reference>
<evidence type="ECO:0000313" key="2">
    <source>
        <dbReference type="Proteomes" id="UP001234297"/>
    </source>
</evidence>
<keyword evidence="2" id="KW-1185">Reference proteome</keyword>
<sequence>MDSSSTNGRSKATLSTETLSALAEGIPLLLSQWTALQMAIQNEWGGRDSRQKSAQLASDLLNWFAHSKVPHYVDDLENMLDETMVLSFNTEVEDGSIEEQVAEQLMIMHEECLQGHFESIENLRKCNEATEAVSLSRQVINDDKDESTEDEASDMAVDETKPRTGDGNV</sequence>
<accession>A0ACC2L117</accession>
<proteinExistence type="predicted"/>
<name>A0ACC2L117_PERAE</name>
<dbReference type="EMBL" id="CM056814">
    <property type="protein sequence ID" value="KAJ8626975.1"/>
    <property type="molecule type" value="Genomic_DNA"/>
</dbReference>
<organism evidence="1 2">
    <name type="scientific">Persea americana</name>
    <name type="common">Avocado</name>
    <dbReference type="NCBI Taxonomy" id="3435"/>
    <lineage>
        <taxon>Eukaryota</taxon>
        <taxon>Viridiplantae</taxon>
        <taxon>Streptophyta</taxon>
        <taxon>Embryophyta</taxon>
        <taxon>Tracheophyta</taxon>
        <taxon>Spermatophyta</taxon>
        <taxon>Magnoliopsida</taxon>
        <taxon>Magnoliidae</taxon>
        <taxon>Laurales</taxon>
        <taxon>Lauraceae</taxon>
        <taxon>Persea</taxon>
    </lineage>
</organism>